<accession>A0A1G6ACC8</accession>
<dbReference type="PROSITE" id="PS51671">
    <property type="entry name" value="ACT"/>
    <property type="match status" value="1"/>
</dbReference>
<evidence type="ECO:0000256" key="6">
    <source>
        <dbReference type="ARBA" id="ARBA00023222"/>
    </source>
</evidence>
<dbReference type="FunFam" id="3.40.190.10:FF:000034">
    <property type="entry name" value="Chorismate mutase/prephenate dehydratase"/>
    <property type="match status" value="1"/>
</dbReference>
<dbReference type="PANTHER" id="PTHR21022">
    <property type="entry name" value="PREPHENATE DEHYDRATASE P PROTEIN"/>
    <property type="match status" value="1"/>
</dbReference>
<dbReference type="Gene3D" id="3.40.190.10">
    <property type="entry name" value="Periplasmic binding protein-like II"/>
    <property type="match status" value="2"/>
</dbReference>
<evidence type="ECO:0000256" key="2">
    <source>
        <dbReference type="ARBA" id="ARBA00013147"/>
    </source>
</evidence>
<keyword evidence="7 9" id="KW-0456">Lyase</keyword>
<dbReference type="NCBIfam" id="NF008865">
    <property type="entry name" value="PRK11898.1"/>
    <property type="match status" value="1"/>
</dbReference>
<evidence type="ECO:0000313" key="12">
    <source>
        <dbReference type="EMBL" id="SDB06081.1"/>
    </source>
</evidence>
<comment type="pathway">
    <text evidence="1 9">Amino-acid biosynthesis; L-phenylalanine biosynthesis; phenylpyruvate from prephenate: step 1/1.</text>
</comment>
<dbReference type="STRING" id="439219.SAMN02910293_00286"/>
<dbReference type="InterPro" id="IPR001086">
    <property type="entry name" value="Preph_deHydtase"/>
</dbReference>
<proteinExistence type="predicted"/>
<keyword evidence="6 9" id="KW-0584">Phenylalanine biosynthesis</keyword>
<sequence>MKVAYLGPSGSFTHTIALEAFPNEELVSKATISEVIKSYECQKADFAIVPVENSIEGSVHETSDYLFHTANISAVAEIIQPIKQQLMATAKDKKIEKIISHPQALAQGKKYVTENYPGVIIEATSSTAYAARLVAEHPEKPYAAIAPHAAAEEYGLEIVAQDIHEIEDNYTRFWVLGHEKVSFALPKIAKTISLAFTLPDNLPGALYKALSVFAWRGIDLTKIESRPLKTVLGEYFFIIDFDNSNEELVNFALEELASLGINYKILGQYEVYKL</sequence>
<dbReference type="EMBL" id="FMXP01000004">
    <property type="protein sequence ID" value="SDB06081.1"/>
    <property type="molecule type" value="Genomic_DNA"/>
</dbReference>
<evidence type="ECO:0000256" key="1">
    <source>
        <dbReference type="ARBA" id="ARBA00004741"/>
    </source>
</evidence>
<feature type="domain" description="ACT" evidence="11">
    <location>
        <begin position="194"/>
        <end position="270"/>
    </location>
</feature>
<dbReference type="eggNOG" id="COG0077">
    <property type="taxonomic scope" value="Bacteria"/>
</dbReference>
<dbReference type="FunFam" id="3.30.70.260:FF:000012">
    <property type="entry name" value="Prephenate dehydratase"/>
    <property type="match status" value="1"/>
</dbReference>
<dbReference type="SUPFAM" id="SSF53850">
    <property type="entry name" value="Periplasmic binding protein-like II"/>
    <property type="match status" value="1"/>
</dbReference>
<keyword evidence="4 9" id="KW-0028">Amino-acid biosynthesis</keyword>
<evidence type="ECO:0000259" key="10">
    <source>
        <dbReference type="PROSITE" id="PS51171"/>
    </source>
</evidence>
<dbReference type="Pfam" id="PF00800">
    <property type="entry name" value="PDT"/>
    <property type="match status" value="1"/>
</dbReference>
<dbReference type="InterPro" id="IPR002912">
    <property type="entry name" value="ACT_dom"/>
</dbReference>
<organism evidence="12 13">
    <name type="scientific">Streptococcus henryi</name>
    <dbReference type="NCBI Taxonomy" id="439219"/>
    <lineage>
        <taxon>Bacteria</taxon>
        <taxon>Bacillati</taxon>
        <taxon>Bacillota</taxon>
        <taxon>Bacilli</taxon>
        <taxon>Lactobacillales</taxon>
        <taxon>Streptococcaceae</taxon>
        <taxon>Streptococcus</taxon>
    </lineage>
</organism>
<dbReference type="GO" id="GO:0009094">
    <property type="term" value="P:L-phenylalanine biosynthetic process"/>
    <property type="evidence" value="ECO:0007669"/>
    <property type="project" value="UniProtKB-UniPathway"/>
</dbReference>
<keyword evidence="5 9" id="KW-0057">Aromatic amino acid biosynthesis</keyword>
<dbReference type="UniPathway" id="UPA00121">
    <property type="reaction ID" value="UER00345"/>
</dbReference>
<dbReference type="InterPro" id="IPR018528">
    <property type="entry name" value="Preph_deHydtase_CS"/>
</dbReference>
<evidence type="ECO:0000256" key="7">
    <source>
        <dbReference type="ARBA" id="ARBA00023239"/>
    </source>
</evidence>
<name>A0A1G6ACC8_9STRE</name>
<feature type="domain" description="Prephenate dehydratase" evidence="10">
    <location>
        <begin position="2"/>
        <end position="178"/>
    </location>
</feature>
<evidence type="ECO:0000256" key="5">
    <source>
        <dbReference type="ARBA" id="ARBA00023141"/>
    </source>
</evidence>
<comment type="catalytic activity">
    <reaction evidence="8 9">
        <text>prephenate + H(+) = 3-phenylpyruvate + CO2 + H2O</text>
        <dbReference type="Rhea" id="RHEA:21648"/>
        <dbReference type="ChEBI" id="CHEBI:15377"/>
        <dbReference type="ChEBI" id="CHEBI:15378"/>
        <dbReference type="ChEBI" id="CHEBI:16526"/>
        <dbReference type="ChEBI" id="CHEBI:18005"/>
        <dbReference type="ChEBI" id="CHEBI:29934"/>
        <dbReference type="EC" id="4.2.1.51"/>
    </reaction>
</comment>
<dbReference type="Proteomes" id="UP000182508">
    <property type="component" value="Unassembled WGS sequence"/>
</dbReference>
<reference evidence="12 13" key="1">
    <citation type="submission" date="2016-10" db="EMBL/GenBank/DDBJ databases">
        <authorList>
            <person name="de Groot N.N."/>
        </authorList>
    </citation>
    <scope>NUCLEOTIDE SEQUENCE [LARGE SCALE GENOMIC DNA]</scope>
    <source>
        <strain evidence="12 13">A-4</strain>
    </source>
</reference>
<dbReference type="SUPFAM" id="SSF55021">
    <property type="entry name" value="ACT-like"/>
    <property type="match status" value="1"/>
</dbReference>
<dbReference type="PROSITE" id="PS00858">
    <property type="entry name" value="PREPHENATE_DEHYDR_2"/>
    <property type="match status" value="1"/>
</dbReference>
<dbReference type="InterPro" id="IPR045865">
    <property type="entry name" value="ACT-like_dom_sf"/>
</dbReference>
<dbReference type="PANTHER" id="PTHR21022:SF19">
    <property type="entry name" value="PREPHENATE DEHYDRATASE-RELATED"/>
    <property type="match status" value="1"/>
</dbReference>
<dbReference type="GO" id="GO:0004664">
    <property type="term" value="F:prephenate dehydratase activity"/>
    <property type="evidence" value="ECO:0007669"/>
    <property type="project" value="UniProtKB-UniRule"/>
</dbReference>
<evidence type="ECO:0000256" key="3">
    <source>
        <dbReference type="ARBA" id="ARBA00021872"/>
    </source>
</evidence>
<evidence type="ECO:0000256" key="9">
    <source>
        <dbReference type="RuleBase" id="RU361254"/>
    </source>
</evidence>
<dbReference type="RefSeq" id="WP_074485040.1">
    <property type="nucleotide sequence ID" value="NZ_FMXP01000004.1"/>
</dbReference>
<keyword evidence="13" id="KW-1185">Reference proteome</keyword>
<dbReference type="CDD" id="cd04905">
    <property type="entry name" value="ACT_CM-PDT"/>
    <property type="match status" value="1"/>
</dbReference>
<dbReference type="EC" id="4.2.1.51" evidence="2 9"/>
<dbReference type="FunFam" id="3.40.190.10:FF:000064">
    <property type="entry name" value="Prephenate dehydratase"/>
    <property type="match status" value="1"/>
</dbReference>
<dbReference type="Gene3D" id="3.30.70.260">
    <property type="match status" value="1"/>
</dbReference>
<dbReference type="AlphaFoldDB" id="A0A1G6ACC8"/>
<protein>
    <recommendedName>
        <fullName evidence="3 9">Prephenate dehydratase</fullName>
        <shortName evidence="9">PDT</shortName>
        <ecNumber evidence="2 9">4.2.1.51</ecNumber>
    </recommendedName>
</protein>
<dbReference type="GO" id="GO:0005737">
    <property type="term" value="C:cytoplasm"/>
    <property type="evidence" value="ECO:0007669"/>
    <property type="project" value="TreeGrafter"/>
</dbReference>
<evidence type="ECO:0000313" key="13">
    <source>
        <dbReference type="Proteomes" id="UP000182508"/>
    </source>
</evidence>
<evidence type="ECO:0000256" key="8">
    <source>
        <dbReference type="ARBA" id="ARBA00047848"/>
    </source>
</evidence>
<gene>
    <name evidence="9" type="primary">pheA</name>
    <name evidence="12" type="ORF">SAMN02910293_00286</name>
</gene>
<evidence type="ECO:0000259" key="11">
    <source>
        <dbReference type="PROSITE" id="PS51671"/>
    </source>
</evidence>
<dbReference type="PROSITE" id="PS51171">
    <property type="entry name" value="PREPHENATE_DEHYDR_3"/>
    <property type="match status" value="1"/>
</dbReference>
<evidence type="ECO:0000256" key="4">
    <source>
        <dbReference type="ARBA" id="ARBA00022605"/>
    </source>
</evidence>